<evidence type="ECO:0000313" key="2">
    <source>
        <dbReference type="EMBL" id="MBB4943072.1"/>
    </source>
</evidence>
<dbReference type="SMART" id="SM00530">
    <property type="entry name" value="HTH_XRE"/>
    <property type="match status" value="1"/>
</dbReference>
<accession>A0A7W7S3Z1</accession>
<dbReference type="PANTHER" id="PTHR35010">
    <property type="entry name" value="BLL4672 PROTEIN-RELATED"/>
    <property type="match status" value="1"/>
</dbReference>
<proteinExistence type="predicted"/>
<sequence>MSSSSALGEFLRSRRARIKPEEMGLGSGMRRRRVSGLRREELAPLVGVSVGYYTRLEQGQSPNVSDQVLEAIARVLRLDDEERDHLHRLARAGASGLVSAAV</sequence>
<protein>
    <submittedName>
        <fullName evidence="2">Transcriptional regulator with XRE-family HTH domain</fullName>
    </submittedName>
</protein>
<dbReference type="Gene3D" id="1.10.260.40">
    <property type="entry name" value="lambda repressor-like DNA-binding domains"/>
    <property type="match status" value="1"/>
</dbReference>
<dbReference type="Proteomes" id="UP000534286">
    <property type="component" value="Unassembled WGS sequence"/>
</dbReference>
<dbReference type="RefSeq" id="WP_184758957.1">
    <property type="nucleotide sequence ID" value="NZ_BAABEK010000023.1"/>
</dbReference>
<keyword evidence="3" id="KW-1185">Reference proteome</keyword>
<dbReference type="InterPro" id="IPR001387">
    <property type="entry name" value="Cro/C1-type_HTH"/>
</dbReference>
<evidence type="ECO:0000313" key="3">
    <source>
        <dbReference type="Proteomes" id="UP000534286"/>
    </source>
</evidence>
<organism evidence="2 3">
    <name type="scientific">Streptosporangium album</name>
    <dbReference type="NCBI Taxonomy" id="47479"/>
    <lineage>
        <taxon>Bacteria</taxon>
        <taxon>Bacillati</taxon>
        <taxon>Actinomycetota</taxon>
        <taxon>Actinomycetes</taxon>
        <taxon>Streptosporangiales</taxon>
        <taxon>Streptosporangiaceae</taxon>
        <taxon>Streptosporangium</taxon>
    </lineage>
</organism>
<reference evidence="2 3" key="1">
    <citation type="submission" date="2020-08" db="EMBL/GenBank/DDBJ databases">
        <title>Sequencing the genomes of 1000 actinobacteria strains.</title>
        <authorList>
            <person name="Klenk H.-P."/>
        </authorList>
    </citation>
    <scope>NUCLEOTIDE SEQUENCE [LARGE SCALE GENOMIC DNA]</scope>
    <source>
        <strain evidence="2 3">DSM 43023</strain>
    </source>
</reference>
<dbReference type="PANTHER" id="PTHR35010:SF2">
    <property type="entry name" value="BLL4672 PROTEIN"/>
    <property type="match status" value="1"/>
</dbReference>
<feature type="domain" description="HTH cro/C1-type" evidence="1">
    <location>
        <begin position="36"/>
        <end position="83"/>
    </location>
</feature>
<dbReference type="EMBL" id="JACHJU010000004">
    <property type="protein sequence ID" value="MBB4943072.1"/>
    <property type="molecule type" value="Genomic_DNA"/>
</dbReference>
<evidence type="ECO:0000259" key="1">
    <source>
        <dbReference type="PROSITE" id="PS50943"/>
    </source>
</evidence>
<dbReference type="SUPFAM" id="SSF47413">
    <property type="entry name" value="lambda repressor-like DNA-binding domains"/>
    <property type="match status" value="1"/>
</dbReference>
<dbReference type="InterPro" id="IPR010982">
    <property type="entry name" value="Lambda_DNA-bd_dom_sf"/>
</dbReference>
<dbReference type="PROSITE" id="PS50943">
    <property type="entry name" value="HTH_CROC1"/>
    <property type="match status" value="1"/>
</dbReference>
<dbReference type="AlphaFoldDB" id="A0A7W7S3Z1"/>
<dbReference type="GO" id="GO:0003677">
    <property type="term" value="F:DNA binding"/>
    <property type="evidence" value="ECO:0007669"/>
    <property type="project" value="InterPro"/>
</dbReference>
<gene>
    <name evidence="2" type="ORF">FHR32_007472</name>
</gene>
<comment type="caution">
    <text evidence="2">The sequence shown here is derived from an EMBL/GenBank/DDBJ whole genome shotgun (WGS) entry which is preliminary data.</text>
</comment>
<dbReference type="CDD" id="cd00093">
    <property type="entry name" value="HTH_XRE"/>
    <property type="match status" value="1"/>
</dbReference>
<name>A0A7W7S3Z1_9ACTN</name>
<dbReference type="Pfam" id="PF13560">
    <property type="entry name" value="HTH_31"/>
    <property type="match status" value="1"/>
</dbReference>